<dbReference type="RefSeq" id="WP_111524912.1">
    <property type="nucleotide sequence ID" value="NZ_CP032364.1"/>
</dbReference>
<dbReference type="KEGG" id="lua:D4A81_10500"/>
<name>A0A385Q1V4_9FIRM</name>
<keyword evidence="2" id="KW-0472">Membrane</keyword>
<keyword evidence="2" id="KW-0812">Transmembrane</keyword>
<feature type="transmembrane region" description="Helical" evidence="2">
    <location>
        <begin position="172"/>
        <end position="189"/>
    </location>
</feature>
<feature type="region of interest" description="Disordered" evidence="1">
    <location>
        <begin position="136"/>
        <end position="165"/>
    </location>
</feature>
<feature type="compositionally biased region" description="Basic residues" evidence="1">
    <location>
        <begin position="151"/>
        <end position="163"/>
    </location>
</feature>
<evidence type="ECO:0000256" key="2">
    <source>
        <dbReference type="SAM" id="Phobius"/>
    </source>
</evidence>
<dbReference type="Gene3D" id="2.30.30.40">
    <property type="entry name" value="SH3 Domains"/>
    <property type="match status" value="1"/>
</dbReference>
<protein>
    <submittedName>
        <fullName evidence="3">DUF4145 domain-containing protein</fullName>
    </submittedName>
</protein>
<dbReference type="Pfam" id="PF08239">
    <property type="entry name" value="SH3_3"/>
    <property type="match status" value="1"/>
</dbReference>
<dbReference type="EMBL" id="CP032364">
    <property type="protein sequence ID" value="AYB00323.1"/>
    <property type="molecule type" value="Genomic_DNA"/>
</dbReference>
<accession>A0A385Q1V4</accession>
<dbReference type="OrthoDB" id="1936859at2"/>
<organism evidence="3 4">
    <name type="scientific">Lachnoanaerobaculum umeaense</name>
    <dbReference type="NCBI Taxonomy" id="617123"/>
    <lineage>
        <taxon>Bacteria</taxon>
        <taxon>Bacillati</taxon>
        <taxon>Bacillota</taxon>
        <taxon>Clostridia</taxon>
        <taxon>Lachnospirales</taxon>
        <taxon>Lachnospiraceae</taxon>
        <taxon>Lachnoanaerobaculum</taxon>
    </lineage>
</organism>
<evidence type="ECO:0000313" key="3">
    <source>
        <dbReference type="EMBL" id="AYB00323.1"/>
    </source>
</evidence>
<evidence type="ECO:0000256" key="1">
    <source>
        <dbReference type="SAM" id="MobiDB-lite"/>
    </source>
</evidence>
<keyword evidence="4" id="KW-1185">Reference proteome</keyword>
<dbReference type="AlphaFoldDB" id="A0A385Q1V4"/>
<dbReference type="SMART" id="SM00287">
    <property type="entry name" value="SH3b"/>
    <property type="match status" value="1"/>
</dbReference>
<dbReference type="PROSITE" id="PS51781">
    <property type="entry name" value="SH3B"/>
    <property type="match status" value="1"/>
</dbReference>
<reference evidence="3 4" key="1">
    <citation type="submission" date="2018-09" db="EMBL/GenBank/DDBJ databases">
        <title>Genome sequencing of Lachnoanaerobaculum umeaense DSM 23576.</title>
        <authorList>
            <person name="Kook J.-K."/>
            <person name="Park S.-N."/>
            <person name="Lim Y.K."/>
        </authorList>
    </citation>
    <scope>NUCLEOTIDE SEQUENCE [LARGE SCALE GENOMIC DNA]</scope>
    <source>
        <strain evidence="4">DSM 23576 \ CCUG 58757</strain>
    </source>
</reference>
<sequence length="294" mass="32706">MANSDTRSAWQQIQAGVYDTSELLNNQKYNLSMIRARQTLEIIVKQLSGLEDFENQSLADIIDSLSTDNLISNISYQNFQKICAIGDRAVHEGNNEAFNATIAYKLLSEEVQSFIQEYSPKRTRFSPIVAPVKNDVPQKKQVSSNTETPQKRRTTKKPSKNKKPQNVNTQDLVKVIIGALILFILIFLFKSLNPLKKDKKADTNTTNTTVLDSENVDSSESSIEAVPETTASVKYITTARLHVRSSPSLDGDILATLSVGVSVEYAGEYDAKWSIINYNGGQAYVATEYIKPAQ</sequence>
<dbReference type="Proteomes" id="UP000265562">
    <property type="component" value="Chromosome"/>
</dbReference>
<proteinExistence type="predicted"/>
<evidence type="ECO:0000313" key="4">
    <source>
        <dbReference type="Proteomes" id="UP000265562"/>
    </source>
</evidence>
<gene>
    <name evidence="3" type="ORF">D4A81_10500</name>
</gene>
<keyword evidence="2" id="KW-1133">Transmembrane helix</keyword>
<dbReference type="InterPro" id="IPR003646">
    <property type="entry name" value="SH3-like_bac-type"/>
</dbReference>